<organism evidence="2">
    <name type="scientific">Tanacetum cinerariifolium</name>
    <name type="common">Dalmatian daisy</name>
    <name type="synonym">Chrysanthemum cinerariifolium</name>
    <dbReference type="NCBI Taxonomy" id="118510"/>
    <lineage>
        <taxon>Eukaryota</taxon>
        <taxon>Viridiplantae</taxon>
        <taxon>Streptophyta</taxon>
        <taxon>Embryophyta</taxon>
        <taxon>Tracheophyta</taxon>
        <taxon>Spermatophyta</taxon>
        <taxon>Magnoliopsida</taxon>
        <taxon>eudicotyledons</taxon>
        <taxon>Gunneridae</taxon>
        <taxon>Pentapetalae</taxon>
        <taxon>asterids</taxon>
        <taxon>campanulids</taxon>
        <taxon>Asterales</taxon>
        <taxon>Asteraceae</taxon>
        <taxon>Asteroideae</taxon>
        <taxon>Anthemideae</taxon>
        <taxon>Anthemidinae</taxon>
        <taxon>Tanacetum</taxon>
    </lineage>
</organism>
<feature type="compositionally biased region" description="Acidic residues" evidence="1">
    <location>
        <begin position="81"/>
        <end position="101"/>
    </location>
</feature>
<evidence type="ECO:0000313" key="2">
    <source>
        <dbReference type="EMBL" id="GEU46316.1"/>
    </source>
</evidence>
<feature type="region of interest" description="Disordered" evidence="1">
    <location>
        <begin position="64"/>
        <end position="142"/>
    </location>
</feature>
<reference evidence="2" key="1">
    <citation type="journal article" date="2019" name="Sci. Rep.">
        <title>Draft genome of Tanacetum cinerariifolium, the natural source of mosquito coil.</title>
        <authorList>
            <person name="Yamashiro T."/>
            <person name="Shiraishi A."/>
            <person name="Satake H."/>
            <person name="Nakayama K."/>
        </authorList>
    </citation>
    <scope>NUCLEOTIDE SEQUENCE</scope>
</reference>
<proteinExistence type="predicted"/>
<gene>
    <name evidence="2" type="ORF">Tci_018294</name>
</gene>
<feature type="compositionally biased region" description="Acidic residues" evidence="1">
    <location>
        <begin position="112"/>
        <end position="137"/>
    </location>
</feature>
<sequence>MPSSDSIVTYTSISSEDVPVWVPQDEDEREPMFIQPHDPDYVPELMYPEYIPLANEHVLPAEEQPLPLVVPPTAESPEYVAESDPEENPKEYEDDETEDSLVDYPMDRGDNGDDDNGESSGDDADDEDEDEEDEEKEEYFVPADSAIVIPTDELVSPPKGTEPAAISLPPEAKVEILLAMPTPPPSPLASLSPPFTGERLARCTAPSACPSPPPMQSPLLPSSGCPTQIQTLGMASTQALIDAVTAAIPSPPLPPPLYIPPPIDRRDDILEIDMPPRKRLCLSTLGSRYKIRESSTARPIEGRGIDYGFVSTLDTEARRRGIGDVGYGIRGTWVDPAETVPEIAPMTVEETQHQLHETRLQMQQTEIAELRETDRRHQAQMVETLRVMGDIRQEMGDMQAELLALREQPRRVRQPGEDARVPDHQDAPRNADSHI</sequence>
<dbReference type="EMBL" id="BKCJ010002109">
    <property type="protein sequence ID" value="GEU46316.1"/>
    <property type="molecule type" value="Genomic_DNA"/>
</dbReference>
<name>A0A6L2KAF2_TANCI</name>
<evidence type="ECO:0000256" key="1">
    <source>
        <dbReference type="SAM" id="MobiDB-lite"/>
    </source>
</evidence>
<evidence type="ECO:0008006" key="3">
    <source>
        <dbReference type="Google" id="ProtNLM"/>
    </source>
</evidence>
<feature type="region of interest" description="Disordered" evidence="1">
    <location>
        <begin position="407"/>
        <end position="435"/>
    </location>
</feature>
<dbReference type="AlphaFoldDB" id="A0A6L2KAF2"/>
<protein>
    <recommendedName>
        <fullName evidence="3">Reverse transcriptase domain-containing protein</fullName>
    </recommendedName>
</protein>
<accession>A0A6L2KAF2</accession>
<comment type="caution">
    <text evidence="2">The sequence shown here is derived from an EMBL/GenBank/DDBJ whole genome shotgun (WGS) entry which is preliminary data.</text>
</comment>